<protein>
    <submittedName>
        <fullName evidence="1">Uncharacterized protein</fullName>
    </submittedName>
</protein>
<organism evidence="1 2">
    <name type="scientific">Vibrio parahaemolyticus</name>
    <dbReference type="NCBI Taxonomy" id="670"/>
    <lineage>
        <taxon>Bacteria</taxon>
        <taxon>Pseudomonadati</taxon>
        <taxon>Pseudomonadota</taxon>
        <taxon>Gammaproteobacteria</taxon>
        <taxon>Vibrionales</taxon>
        <taxon>Vibrionaceae</taxon>
        <taxon>Vibrio</taxon>
    </lineage>
</organism>
<proteinExistence type="predicted"/>
<dbReference type="AlphaFoldDB" id="A0AAW8PZ07"/>
<evidence type="ECO:0000313" key="2">
    <source>
        <dbReference type="Proteomes" id="UP001253193"/>
    </source>
</evidence>
<evidence type="ECO:0000313" key="1">
    <source>
        <dbReference type="EMBL" id="MDS1821471.1"/>
    </source>
</evidence>
<dbReference type="EMBL" id="JAUHGG010000003">
    <property type="protein sequence ID" value="MDS1821471.1"/>
    <property type="molecule type" value="Genomic_DNA"/>
</dbReference>
<reference evidence="1" key="1">
    <citation type="submission" date="2023-06" db="EMBL/GenBank/DDBJ databases">
        <title>Genomic Diversity of Vibrio spp. and Metagenomic Analysis of Pathogens in Florida Gulf Coastal Waters Following Hurricane Ian.</title>
        <authorList>
            <person name="Brumfield K.D."/>
        </authorList>
    </citation>
    <scope>NUCLEOTIDE SEQUENCE</scope>
    <source>
        <strain evidence="1">WBS2B-138</strain>
    </source>
</reference>
<name>A0AAW8PZ07_VIBPH</name>
<dbReference type="Proteomes" id="UP001253193">
    <property type="component" value="Unassembled WGS sequence"/>
</dbReference>
<dbReference type="RefSeq" id="WP_311020363.1">
    <property type="nucleotide sequence ID" value="NZ_JAUHGG010000003.1"/>
</dbReference>
<accession>A0AAW8PZ07</accession>
<gene>
    <name evidence="1" type="ORF">QX249_12435</name>
</gene>
<sequence>MSKHSKNEPPYDLGVLAYRAKTSISLNPYVQDDWQHEEWEKGWMSEFDLDYSSTFDWQSLDFG</sequence>
<comment type="caution">
    <text evidence="1">The sequence shown here is derived from an EMBL/GenBank/DDBJ whole genome shotgun (WGS) entry which is preliminary data.</text>
</comment>